<evidence type="ECO:0000313" key="1">
    <source>
        <dbReference type="EMBL" id="EDX76628.1"/>
    </source>
</evidence>
<dbReference type="AlphaFoldDB" id="B4VP51"/>
<sequence length="38" mass="4481">MVLPVKIMPQLPLHPLLRGCRQSNKFTKSLNYRFIALR</sequence>
<gene>
    <name evidence="1" type="ORF">MC7420_4884</name>
</gene>
<protein>
    <submittedName>
        <fullName evidence="1">Uncharacterized protein</fullName>
    </submittedName>
</protein>
<name>B4VP51_9CYAN</name>
<accession>B4VP51</accession>
<evidence type="ECO:0000313" key="2">
    <source>
        <dbReference type="Proteomes" id="UP000003835"/>
    </source>
</evidence>
<proteinExistence type="predicted"/>
<dbReference type="HOGENOM" id="CLU_3326828_0_0_3"/>
<reference evidence="1 2" key="1">
    <citation type="submission" date="2008-07" db="EMBL/GenBank/DDBJ databases">
        <authorList>
            <person name="Tandeau de Marsac N."/>
            <person name="Ferriera S."/>
            <person name="Johnson J."/>
            <person name="Kravitz S."/>
            <person name="Beeson K."/>
            <person name="Sutton G."/>
            <person name="Rogers Y.-H."/>
            <person name="Friedman R."/>
            <person name="Frazier M."/>
            <person name="Venter J.C."/>
        </authorList>
    </citation>
    <scope>NUCLEOTIDE SEQUENCE [LARGE SCALE GENOMIC DNA]</scope>
    <source>
        <strain evidence="1 2">PCC 7420</strain>
    </source>
</reference>
<dbReference type="EMBL" id="DS989846">
    <property type="protein sequence ID" value="EDX76628.1"/>
    <property type="molecule type" value="Genomic_DNA"/>
</dbReference>
<keyword evidence="2" id="KW-1185">Reference proteome</keyword>
<dbReference type="Proteomes" id="UP000003835">
    <property type="component" value="Unassembled WGS sequence"/>
</dbReference>
<organism evidence="1 2">
    <name type="scientific">Coleofasciculus chthonoplastes PCC 7420</name>
    <dbReference type="NCBI Taxonomy" id="118168"/>
    <lineage>
        <taxon>Bacteria</taxon>
        <taxon>Bacillati</taxon>
        <taxon>Cyanobacteriota</taxon>
        <taxon>Cyanophyceae</taxon>
        <taxon>Coleofasciculales</taxon>
        <taxon>Coleofasciculaceae</taxon>
        <taxon>Coleofasciculus</taxon>
    </lineage>
</organism>